<evidence type="ECO:0000256" key="12">
    <source>
        <dbReference type="PROSITE-ProRule" id="PRU01360"/>
    </source>
</evidence>
<dbReference type="PROSITE" id="PS01156">
    <property type="entry name" value="TONB_DEPENDENT_REC_2"/>
    <property type="match status" value="1"/>
</dbReference>
<reference evidence="17" key="1">
    <citation type="submission" date="2021-11" db="EMBL/GenBank/DDBJ databases">
        <title>BS-T2-15 a new species belonging to the Comamonadaceae family isolated from the soil of a French oak forest.</title>
        <authorList>
            <person name="Mieszkin S."/>
            <person name="Alain K."/>
        </authorList>
    </citation>
    <scope>NUCLEOTIDE SEQUENCE</scope>
    <source>
        <strain evidence="17">BS-T2-15</strain>
    </source>
</reference>
<keyword evidence="18" id="KW-1185">Reference proteome</keyword>
<feature type="domain" description="TonB-dependent receptor-like beta-barrel" evidence="15">
    <location>
        <begin position="305"/>
        <end position="726"/>
    </location>
</feature>
<dbReference type="Gene3D" id="2.40.170.20">
    <property type="entry name" value="TonB-dependent receptor, beta-barrel domain"/>
    <property type="match status" value="1"/>
</dbReference>
<dbReference type="InterPro" id="IPR010917">
    <property type="entry name" value="TonB_rcpt_CS"/>
</dbReference>
<keyword evidence="9 14" id="KW-0798">TonB box</keyword>
<dbReference type="EMBL" id="JAJLJH010000002">
    <property type="protein sequence ID" value="MCK9686237.1"/>
    <property type="molecule type" value="Genomic_DNA"/>
</dbReference>
<dbReference type="InterPro" id="IPR039426">
    <property type="entry name" value="TonB-dep_rcpt-like"/>
</dbReference>
<sequence>MTTRISSRQASRSTTPHSPVKPLAMLIALAFAGTAAHGQAVAPADAASAAEAGKLQTVTVTAERITEDVKTVPISVSTIGGEALDVLNSGGEDVRALSGRVPSLNIESSFGRAFPRFYIRGYGNTDFHLNASQPVSLIYDDVVQENPILKGFPMFDVNQVEVLAGPQGTLFGRNTPAGVVKFDSVAPSRIANGYFNASYGSFNTVNLEGAYGMPLGPDWAIRGSMLSEHRNGFVTNTAPGAGPGKLEGYDDEAGRLQLLYKPSGTFSALFNVHARALDGTARLFRANIIKPGTNDLVDGFDPYQISIDGKNSQTVDTDGASAKLRWDIGGNNILSSITGWEHVHAASRGDVDGGYGAAYDLPMGPGVIPFADETSDSMNGHEQLSQEFRVEHGGTGPLTWQTGLYLYHEKYKISSFSYDTLFHGPTTEVDATQHNTAWAVFGSVGYALTDKFKLRGGLRYTRDRKYLDTIPVSDTAVNDSAGLSKSTSDSRTNWDLSGTYAVTPDANVYARVATGFRASSIFPASDFGYLTYAKPETTTSYETGVKADLFDRRARVSADVFHYEVKDQQLSAVGGESNATQLINAKKVQGQGFEINLDAYVLPTLLVTLNGSYNFTKIKDPGLTVAPCATCTVTNPKDAAGNVLINGNPLPQAPKYVANVTARYGIPTASGGEYFVYTDWSYRSKVNFFLYESKEFTGKAMTIGGLRAGYDWDGGKYEVAAFARNITNQIRVTGGIDFNNLTGFINDPRTVGVQFKATF</sequence>
<keyword evidence="8" id="KW-0406">Ion transport</keyword>
<keyword evidence="7" id="KW-0408">Iron</keyword>
<feature type="short sequence motif" description="TonB C-terminal box" evidence="13">
    <location>
        <begin position="742"/>
        <end position="759"/>
    </location>
</feature>
<name>A0A9X2BZE2_9BURK</name>
<evidence type="ECO:0000256" key="10">
    <source>
        <dbReference type="ARBA" id="ARBA00023136"/>
    </source>
</evidence>
<evidence type="ECO:0000256" key="13">
    <source>
        <dbReference type="PROSITE-ProRule" id="PRU10144"/>
    </source>
</evidence>
<organism evidence="17 18">
    <name type="scientific">Scleromatobacter humisilvae</name>
    <dbReference type="NCBI Taxonomy" id="2897159"/>
    <lineage>
        <taxon>Bacteria</taxon>
        <taxon>Pseudomonadati</taxon>
        <taxon>Pseudomonadota</taxon>
        <taxon>Betaproteobacteria</taxon>
        <taxon>Burkholderiales</taxon>
        <taxon>Sphaerotilaceae</taxon>
        <taxon>Scleromatobacter</taxon>
    </lineage>
</organism>
<dbReference type="Proteomes" id="UP001139353">
    <property type="component" value="Unassembled WGS sequence"/>
</dbReference>
<evidence type="ECO:0000256" key="7">
    <source>
        <dbReference type="ARBA" id="ARBA00023004"/>
    </source>
</evidence>
<comment type="caution">
    <text evidence="17">The sequence shown here is derived from an EMBL/GenBank/DDBJ whole genome shotgun (WGS) entry which is preliminary data.</text>
</comment>
<dbReference type="Pfam" id="PF00593">
    <property type="entry name" value="TonB_dep_Rec_b-barrel"/>
    <property type="match status" value="1"/>
</dbReference>
<dbReference type="SUPFAM" id="SSF56935">
    <property type="entry name" value="Porins"/>
    <property type="match status" value="1"/>
</dbReference>
<evidence type="ECO:0000256" key="1">
    <source>
        <dbReference type="ARBA" id="ARBA00004571"/>
    </source>
</evidence>
<dbReference type="InterPro" id="IPR012910">
    <property type="entry name" value="Plug_dom"/>
</dbReference>
<dbReference type="InterPro" id="IPR000531">
    <property type="entry name" value="Beta-barrel_TonB"/>
</dbReference>
<evidence type="ECO:0000256" key="6">
    <source>
        <dbReference type="ARBA" id="ARBA00022729"/>
    </source>
</evidence>
<keyword evidence="6" id="KW-0732">Signal</keyword>
<gene>
    <name evidence="17" type="ORF">LPC04_11020</name>
</gene>
<dbReference type="PROSITE" id="PS52016">
    <property type="entry name" value="TONB_DEPENDENT_REC_3"/>
    <property type="match status" value="1"/>
</dbReference>
<dbReference type="Pfam" id="PF07715">
    <property type="entry name" value="Plug"/>
    <property type="match status" value="1"/>
</dbReference>
<comment type="similarity">
    <text evidence="12 14">Belongs to the TonB-dependent receptor family.</text>
</comment>
<dbReference type="GO" id="GO:0009279">
    <property type="term" value="C:cell outer membrane"/>
    <property type="evidence" value="ECO:0007669"/>
    <property type="project" value="UniProtKB-SubCell"/>
</dbReference>
<keyword evidence="2 12" id="KW-0813">Transport</keyword>
<protein>
    <submittedName>
        <fullName evidence="17">TonB-dependent receptor</fullName>
    </submittedName>
</protein>
<keyword evidence="5 12" id="KW-0812">Transmembrane</keyword>
<evidence type="ECO:0000256" key="5">
    <source>
        <dbReference type="ARBA" id="ARBA00022692"/>
    </source>
</evidence>
<dbReference type="RefSeq" id="WP_275682266.1">
    <property type="nucleotide sequence ID" value="NZ_JAJLJH010000002.1"/>
</dbReference>
<keyword evidence="10 12" id="KW-0472">Membrane</keyword>
<dbReference type="GO" id="GO:0006826">
    <property type="term" value="P:iron ion transport"/>
    <property type="evidence" value="ECO:0007669"/>
    <property type="project" value="UniProtKB-KW"/>
</dbReference>
<dbReference type="AlphaFoldDB" id="A0A9X2BZE2"/>
<evidence type="ECO:0000313" key="18">
    <source>
        <dbReference type="Proteomes" id="UP001139353"/>
    </source>
</evidence>
<evidence type="ECO:0000256" key="3">
    <source>
        <dbReference type="ARBA" id="ARBA00022452"/>
    </source>
</evidence>
<comment type="subcellular location">
    <subcellularLocation>
        <location evidence="1 12">Cell outer membrane</location>
        <topology evidence="1 12">Multi-pass membrane protein</topology>
    </subcellularLocation>
</comment>
<evidence type="ECO:0000256" key="14">
    <source>
        <dbReference type="RuleBase" id="RU003357"/>
    </source>
</evidence>
<evidence type="ECO:0000259" key="15">
    <source>
        <dbReference type="Pfam" id="PF00593"/>
    </source>
</evidence>
<proteinExistence type="inferred from homology"/>
<keyword evidence="17" id="KW-0675">Receptor</keyword>
<evidence type="ECO:0000256" key="2">
    <source>
        <dbReference type="ARBA" id="ARBA00022448"/>
    </source>
</evidence>
<evidence type="ECO:0000259" key="16">
    <source>
        <dbReference type="Pfam" id="PF07715"/>
    </source>
</evidence>
<dbReference type="PANTHER" id="PTHR32552">
    <property type="entry name" value="FERRICHROME IRON RECEPTOR-RELATED"/>
    <property type="match status" value="1"/>
</dbReference>
<evidence type="ECO:0000256" key="9">
    <source>
        <dbReference type="ARBA" id="ARBA00023077"/>
    </source>
</evidence>
<keyword evidence="11 12" id="KW-0998">Cell outer membrane</keyword>
<dbReference type="PANTHER" id="PTHR32552:SF81">
    <property type="entry name" value="TONB-DEPENDENT OUTER MEMBRANE RECEPTOR"/>
    <property type="match status" value="1"/>
</dbReference>
<evidence type="ECO:0000313" key="17">
    <source>
        <dbReference type="EMBL" id="MCK9686237.1"/>
    </source>
</evidence>
<evidence type="ECO:0000256" key="11">
    <source>
        <dbReference type="ARBA" id="ARBA00023237"/>
    </source>
</evidence>
<keyword evidence="3 12" id="KW-1134">Transmembrane beta strand</keyword>
<feature type="domain" description="TonB-dependent receptor plug" evidence="16">
    <location>
        <begin position="69"/>
        <end position="179"/>
    </location>
</feature>
<keyword evidence="4" id="KW-0410">Iron transport</keyword>
<accession>A0A9X2BZE2</accession>
<evidence type="ECO:0000256" key="8">
    <source>
        <dbReference type="ARBA" id="ARBA00023065"/>
    </source>
</evidence>
<evidence type="ECO:0000256" key="4">
    <source>
        <dbReference type="ARBA" id="ARBA00022496"/>
    </source>
</evidence>
<dbReference type="InterPro" id="IPR036942">
    <property type="entry name" value="Beta-barrel_TonB_sf"/>
</dbReference>